<name>G8IQV1_9BACT</name>
<proteinExistence type="predicted"/>
<feature type="compositionally biased region" description="Basic and acidic residues" evidence="1">
    <location>
        <begin position="1314"/>
        <end position="1325"/>
    </location>
</feature>
<dbReference type="Pfam" id="PF13180">
    <property type="entry name" value="PDZ_2"/>
    <property type="match status" value="1"/>
</dbReference>
<keyword evidence="2" id="KW-1133">Transmembrane helix</keyword>
<dbReference type="PANTHER" id="PTHR42983:SF1">
    <property type="entry name" value="IRON-MOLYBDENUM PROTEIN"/>
    <property type="match status" value="1"/>
</dbReference>
<dbReference type="SUPFAM" id="SSF50156">
    <property type="entry name" value="PDZ domain-like"/>
    <property type="match status" value="2"/>
</dbReference>
<dbReference type="PANTHER" id="PTHR42983">
    <property type="entry name" value="DINITROGENASE IRON-MOLYBDENUM COFACTOR PROTEIN-RELATED"/>
    <property type="match status" value="1"/>
</dbReference>
<dbReference type="Pfam" id="PF02579">
    <property type="entry name" value="Nitro_FeMo-Co"/>
    <property type="match status" value="3"/>
</dbReference>
<feature type="compositionally biased region" description="Low complexity" evidence="1">
    <location>
        <begin position="822"/>
        <end position="838"/>
    </location>
</feature>
<feature type="compositionally biased region" description="Polar residues" evidence="1">
    <location>
        <begin position="805"/>
        <end position="821"/>
    </location>
</feature>
<dbReference type="InterPro" id="IPR001478">
    <property type="entry name" value="PDZ"/>
</dbReference>
<feature type="region of interest" description="Disordered" evidence="1">
    <location>
        <begin position="459"/>
        <end position="482"/>
    </location>
</feature>
<dbReference type="PROSITE" id="PS50106">
    <property type="entry name" value="PDZ"/>
    <property type="match status" value="1"/>
</dbReference>
<organism evidence="4">
    <name type="scientific">Desulfamplus magnetovallimortis BW-1</name>
    <dbReference type="NCBI Taxonomy" id="1073250"/>
    <lineage>
        <taxon>Bacteria</taxon>
        <taxon>Pseudomonadati</taxon>
        <taxon>Thermodesulfobacteriota</taxon>
        <taxon>Desulfobacteria</taxon>
        <taxon>Desulfobacterales</taxon>
        <taxon>Desulfobacteraceae</taxon>
        <taxon>Desulfamplus</taxon>
    </lineage>
</organism>
<reference evidence="4" key="1">
    <citation type="journal article" date="2011" name="Science">
        <title>A cultured greigite-producing magnetotactic bacterium in a novel group of sulfate-reducing bacteria.</title>
        <authorList>
            <person name="Lefevre C.T."/>
            <person name="Menguy N."/>
            <person name="Abreu F."/>
            <person name="Lins U."/>
            <person name="Posfai M."/>
            <person name="Prozorov T."/>
            <person name="Pignol D."/>
            <person name="Frankel R.B."/>
            <person name="Bazylinski D.A."/>
        </authorList>
    </citation>
    <scope>NUCLEOTIDE SEQUENCE</scope>
    <source>
        <strain evidence="4">BW-1</strain>
    </source>
</reference>
<dbReference type="SMR" id="G8IQV1"/>
<dbReference type="InterPro" id="IPR036034">
    <property type="entry name" value="PDZ_sf"/>
</dbReference>
<feature type="region of interest" description="Disordered" evidence="1">
    <location>
        <begin position="1286"/>
        <end position="1325"/>
    </location>
</feature>
<evidence type="ECO:0000259" key="3">
    <source>
        <dbReference type="PROSITE" id="PS50106"/>
    </source>
</evidence>
<dbReference type="InterPro" id="IPR033913">
    <property type="entry name" value="MTH1175_dom"/>
</dbReference>
<evidence type="ECO:0000256" key="2">
    <source>
        <dbReference type="SAM" id="Phobius"/>
    </source>
</evidence>
<gene>
    <name evidence="4" type="primary">mamT*</name>
</gene>
<dbReference type="CDD" id="cd00851">
    <property type="entry name" value="MTH1175"/>
    <property type="match status" value="1"/>
</dbReference>
<feature type="region of interest" description="Disordered" evidence="1">
    <location>
        <begin position="804"/>
        <end position="838"/>
    </location>
</feature>
<dbReference type="Gene3D" id="2.30.42.60">
    <property type="match status" value="1"/>
</dbReference>
<protein>
    <submittedName>
        <fullName evidence="4">Magnetosome protein</fullName>
    </submittedName>
</protein>
<accession>G8IQV1</accession>
<dbReference type="Gene3D" id="2.30.42.10">
    <property type="match status" value="1"/>
</dbReference>
<keyword evidence="2" id="KW-0472">Membrane</keyword>
<dbReference type="SMART" id="SM00228">
    <property type="entry name" value="PDZ"/>
    <property type="match status" value="2"/>
</dbReference>
<dbReference type="Gene3D" id="3.30.420.130">
    <property type="entry name" value="Dinitrogenase iron-molybdenum cofactor biosynthesis domain"/>
    <property type="match status" value="3"/>
</dbReference>
<evidence type="ECO:0000256" key="1">
    <source>
        <dbReference type="SAM" id="MobiDB-lite"/>
    </source>
</evidence>
<feature type="transmembrane region" description="Helical" evidence="2">
    <location>
        <begin position="28"/>
        <end position="49"/>
    </location>
</feature>
<dbReference type="InterPro" id="IPR036105">
    <property type="entry name" value="DiNase_FeMo-co_biosyn_sf"/>
</dbReference>
<dbReference type="EMBL" id="JN830646">
    <property type="protein sequence ID" value="AET24924.1"/>
    <property type="molecule type" value="Genomic_DNA"/>
</dbReference>
<feature type="region of interest" description="Disordered" evidence="1">
    <location>
        <begin position="714"/>
        <end position="734"/>
    </location>
</feature>
<keyword evidence="2" id="KW-0812">Transmembrane</keyword>
<dbReference type="SUPFAM" id="SSF53146">
    <property type="entry name" value="Nitrogenase accessory factor-like"/>
    <property type="match status" value="3"/>
</dbReference>
<dbReference type="InterPro" id="IPR003731">
    <property type="entry name" value="Di-Nase_FeMo-co_biosynth"/>
</dbReference>
<evidence type="ECO:0000313" key="4">
    <source>
        <dbReference type="EMBL" id="AET24924.1"/>
    </source>
</evidence>
<sequence>MENDLNSNIERVSAEEKRILSMKRKMKWWTAGLIMLALVALGLFSMVYFPGAVQKLTTIRISFGDSSATRSDGPAYLGIEIRDLPKSSSFFSSGGILVSRVAPASPADESGLKAGDIILRYNRIRITDTLQFQAIVAEASPGDRVKLTVERDEKTRYFYLVLSARPTSLVQLTAGPPFSQDDNAVEQWGCTLSPLTASLRQTLAIPLEINGIVVVSVSSSGLAKASGLMPGDIITGVNQRVTATMADFYSAIEDEEEITLKVYRSGSMLILTVEQKSALPPLVTIAGAVPDASSTAGMPETIPPPGMGQATAGMPTAGTATDGFFGSSMPRTVAIASQGSTLNAPMALRFGTAPYFIIVDTGSGQYSAIQNTALADSRGYGIIAAQLVASKNVGATIAGSYGLQAYTGLVALNITPYVANPGSVIDVLNQYREASLSQVDPDDSLSGFGYARNIIPTGGAPFATDDEDDEEEEQSGYKGMPYNIPAQGKYDPALDPANASTSDSVTSVQATAGVLPSATTDTYLNLNQQSVTCICPLCGKTYDHPAGVPCSSLVCPADGSRLISLNSGSSITSPSQGSTVSESVLPQRVAVAADGDDLNSPLALRFGIAKFYIIYDIKTNQYAAIPNTALNTTGGYGVTAAQLVASRDVGATVAVAYGLPSYYALKTLGINVYTAAPGSVATVLSQYRAASLSQMSVTTLPYAQYFIPTGGAPFATDDEDDEEEEQSGYKGMPYNIPAQGKYDPALDPANASTESTSILPTAGTTQRAEYCLCPICQILVPHAPGISCSDMACPQCGNRLMNADPGQSTDTLPEQGNTTGQLPLPSSTQTRSSTTYTLPYSSSTLPYNSNDLTATQNQTQLRTNTSLFVAGMPTAGMPTAGMPTAGMPETIPPTDMGQGTAGTPIAGMPTAGSSTLSTGVLQGTIDGSCICPACGTTVPHVRGTACSTLSCPRCGTSMIGESTSLQVTAGMPTAGMPTAGMPTAGMPTAGMPTAGMPTAGMPTAGMPETIPPPGMGQSTAGMPTAGMPETLPPTGLGETTAGLTVAGIPDISQTVAGVTVAGMPTAGMPTAGMPTAGMPTAGMPETLPPTGLGETTAGLAVAGIPNISQSVAGVTVAGMPTAGMPTAGMPTAGMPTAGMPETIPPPGMGIAGVTVAGMPETIPPADMGPSATSVAGSGTGKICVASTGTSINSKIADLFEKAPYFLIIGFGSMEVVSNPNLTDKTGSGIQSAQLVVSEGADVVITNDIGIRAIEELNRLQVKVYTGVTGTVRDALDWYQNNRLVPTKLNSSQDTSVTDEDEEQHGPPSASKSKSKGDTKGDSATL</sequence>
<feature type="compositionally biased region" description="Acidic residues" evidence="1">
    <location>
        <begin position="464"/>
        <end position="474"/>
    </location>
</feature>
<feature type="compositionally biased region" description="Polar residues" evidence="1">
    <location>
        <begin position="1286"/>
        <end position="1295"/>
    </location>
</feature>
<feature type="domain" description="PDZ" evidence="3">
    <location>
        <begin position="58"/>
        <end position="153"/>
    </location>
</feature>
<feature type="compositionally biased region" description="Acidic residues" evidence="1">
    <location>
        <begin position="716"/>
        <end position="726"/>
    </location>
</feature>